<gene>
    <name evidence="1" type="ORF">UFOPK2992_00737</name>
</gene>
<accession>A0A6J6XEM0</accession>
<dbReference type="AlphaFoldDB" id="A0A6J6XEM0"/>
<protein>
    <submittedName>
        <fullName evidence="1">Unannotated protein</fullName>
    </submittedName>
</protein>
<organism evidence="1">
    <name type="scientific">freshwater metagenome</name>
    <dbReference type="NCBI Taxonomy" id="449393"/>
    <lineage>
        <taxon>unclassified sequences</taxon>
        <taxon>metagenomes</taxon>
        <taxon>ecological metagenomes</taxon>
    </lineage>
</organism>
<reference evidence="1" key="1">
    <citation type="submission" date="2020-05" db="EMBL/GenBank/DDBJ databases">
        <authorList>
            <person name="Chiriac C."/>
            <person name="Salcher M."/>
            <person name="Ghai R."/>
            <person name="Kavagutti S V."/>
        </authorList>
    </citation>
    <scope>NUCLEOTIDE SEQUENCE</scope>
</reference>
<proteinExistence type="predicted"/>
<evidence type="ECO:0000313" key="1">
    <source>
        <dbReference type="EMBL" id="CAB4795870.1"/>
    </source>
</evidence>
<name>A0A6J6XEM0_9ZZZZ</name>
<sequence>MVTLLSTGRDGTYSKLTSLTTTSPTVGSSTASAISLTSGCVSRMPNNFCNAAPEDCTVLYSCDNCCTGSNKLPSSNTNAVTTPTLTEPRCTSHPPTPIIEAVARMPQNSTRPKYHIEILMLSMWLVNSASFVS</sequence>
<dbReference type="EMBL" id="CAFAAI010000109">
    <property type="protein sequence ID" value="CAB4795870.1"/>
    <property type="molecule type" value="Genomic_DNA"/>
</dbReference>